<feature type="transmembrane region" description="Helical" evidence="11">
    <location>
        <begin position="498"/>
        <end position="519"/>
    </location>
</feature>
<dbReference type="SUPFAM" id="SSF81321">
    <property type="entry name" value="Family A G protein-coupled receptor-like"/>
    <property type="match status" value="1"/>
</dbReference>
<keyword evidence="7" id="KW-0297">G-protein coupled receptor</keyword>
<accession>A0A913YKR7</accession>
<dbReference type="PANTHER" id="PTHR24372:SF77">
    <property type="entry name" value="G-PROTEIN COUPLED RECEPTORS FAMILY 1 PROFILE DOMAIN-CONTAINING PROTEIN"/>
    <property type="match status" value="1"/>
</dbReference>
<dbReference type="RefSeq" id="XP_028515623.1">
    <property type="nucleotide sequence ID" value="XM_028659822.1"/>
</dbReference>
<evidence type="ECO:0000256" key="11">
    <source>
        <dbReference type="SAM" id="Phobius"/>
    </source>
</evidence>
<feature type="transmembrane region" description="Helical" evidence="11">
    <location>
        <begin position="261"/>
        <end position="285"/>
    </location>
</feature>
<keyword evidence="10" id="KW-0807">Transducer</keyword>
<organism evidence="14 15">
    <name type="scientific">Exaiptasia diaphana</name>
    <name type="common">Tropical sea anemone</name>
    <name type="synonym">Aiptasia pulchella</name>
    <dbReference type="NCBI Taxonomy" id="2652724"/>
    <lineage>
        <taxon>Eukaryota</taxon>
        <taxon>Metazoa</taxon>
        <taxon>Cnidaria</taxon>
        <taxon>Anthozoa</taxon>
        <taxon>Hexacorallia</taxon>
        <taxon>Actiniaria</taxon>
        <taxon>Aiptasiidae</taxon>
        <taxon>Exaiptasia</taxon>
    </lineage>
</organism>
<evidence type="ECO:0000256" key="3">
    <source>
        <dbReference type="ARBA" id="ARBA00022614"/>
    </source>
</evidence>
<evidence type="ECO:0000256" key="2">
    <source>
        <dbReference type="ARBA" id="ARBA00022475"/>
    </source>
</evidence>
<protein>
    <recommendedName>
        <fullName evidence="13">G-protein coupled receptors family 1 profile domain-containing protein</fullName>
    </recommendedName>
</protein>
<feature type="domain" description="G-protein coupled receptors family 1 profile" evidence="13">
    <location>
        <begin position="276"/>
        <end position="520"/>
    </location>
</feature>
<proteinExistence type="predicted"/>
<dbReference type="Proteomes" id="UP000887567">
    <property type="component" value="Unplaced"/>
</dbReference>
<dbReference type="AlphaFoldDB" id="A0A913YKR7"/>
<keyword evidence="8 11" id="KW-0472">Membrane</keyword>
<keyword evidence="5" id="KW-0677">Repeat</keyword>
<dbReference type="Gene3D" id="3.80.10.10">
    <property type="entry name" value="Ribonuclease Inhibitor"/>
    <property type="match status" value="1"/>
</dbReference>
<dbReference type="PROSITE" id="PS51450">
    <property type="entry name" value="LRR"/>
    <property type="match status" value="1"/>
</dbReference>
<keyword evidence="2" id="KW-1003">Cell membrane</keyword>
<dbReference type="PANTHER" id="PTHR24372">
    <property type="entry name" value="GLYCOPROTEIN HORMONE RECEPTOR"/>
    <property type="match status" value="1"/>
</dbReference>
<sequence>MSSQALAVSILTTFLSFSIVEGDGFSYTIHDSCIFDGRKTFCRVKTNVTAICRLQNISILPKLLVGKMDIKGLDLSNNCIQSIPALSFTGLRGLSALSLAFNKITVLKYQVFAGLDSLEVLNLSMNPLHSLTGDIKGVFGSLSLLDVSGVVNWRPERQLLRLATLSYVVGLTHSKDCTNCSFYIPHQNNFRDKISKIVNRTRGCTRYTYSLDRLPGIPGVLKNTMFSFTCQNRLKCVTSKVFIARNTIIYKENFCWKESLLLLKAQGCLGLIAFISNLIVFLNVLSSKSLRGNPCMVLVCNMALSDFLLGIYTISISAYLSSYSYNYLSMNSRKNCWKIGVTWMFAQANSVVTAFYLTLERHLTIVFALRPHVRITCSVACVLLLFGWGFSICLTCFALKYNFYAHSFLCMPISSNLLSIRTFTVVVGTIGILAYLASFLLYIHIYIIVKCAEQNAGVRRESRIAKRIGALVFSNVFFFLFPLLITGGIALFSQEYLTTVSLVITSMSLTLNSFLNPFIHAFRNNRFKTALKKNLQHLLAYISSWASRMPFRVKVTPVNQVTL</sequence>
<feature type="signal peptide" evidence="12">
    <location>
        <begin position="1"/>
        <end position="22"/>
    </location>
</feature>
<dbReference type="SMART" id="SM01381">
    <property type="entry name" value="7TM_GPCR_Srsx"/>
    <property type="match status" value="1"/>
</dbReference>
<feature type="transmembrane region" description="Helical" evidence="11">
    <location>
        <begin position="470"/>
        <end position="492"/>
    </location>
</feature>
<keyword evidence="3" id="KW-0433">Leucine-rich repeat</keyword>
<evidence type="ECO:0000256" key="6">
    <source>
        <dbReference type="ARBA" id="ARBA00022989"/>
    </source>
</evidence>
<dbReference type="GeneID" id="114575277"/>
<evidence type="ECO:0000256" key="5">
    <source>
        <dbReference type="ARBA" id="ARBA00022737"/>
    </source>
</evidence>
<evidence type="ECO:0000256" key="4">
    <source>
        <dbReference type="ARBA" id="ARBA00022692"/>
    </source>
</evidence>
<evidence type="ECO:0000256" key="12">
    <source>
        <dbReference type="SAM" id="SignalP"/>
    </source>
</evidence>
<evidence type="ECO:0000256" key="1">
    <source>
        <dbReference type="ARBA" id="ARBA00004651"/>
    </source>
</evidence>
<comment type="subcellular location">
    <subcellularLocation>
        <location evidence="1">Cell membrane</location>
        <topology evidence="1">Multi-pass membrane protein</topology>
    </subcellularLocation>
</comment>
<dbReference type="SUPFAM" id="SSF52058">
    <property type="entry name" value="L domain-like"/>
    <property type="match status" value="1"/>
</dbReference>
<dbReference type="EnsemblMetazoa" id="XM_028659822.1">
    <property type="protein sequence ID" value="XP_028515623.1"/>
    <property type="gene ID" value="LOC114575277"/>
</dbReference>
<evidence type="ECO:0000256" key="7">
    <source>
        <dbReference type="ARBA" id="ARBA00023040"/>
    </source>
</evidence>
<dbReference type="OrthoDB" id="1055097at2759"/>
<keyword evidence="4 11" id="KW-0812">Transmembrane</keyword>
<dbReference type="InterPro" id="IPR000276">
    <property type="entry name" value="GPCR_Rhodpsn"/>
</dbReference>
<dbReference type="GO" id="GO:0009755">
    <property type="term" value="P:hormone-mediated signaling pathway"/>
    <property type="evidence" value="ECO:0007669"/>
    <property type="project" value="TreeGrafter"/>
</dbReference>
<evidence type="ECO:0000313" key="15">
    <source>
        <dbReference type="Proteomes" id="UP000887567"/>
    </source>
</evidence>
<feature type="chain" id="PRO_5037320943" description="G-protein coupled receptors family 1 profile domain-containing protein" evidence="12">
    <location>
        <begin position="23"/>
        <end position="563"/>
    </location>
</feature>
<dbReference type="PRINTS" id="PR00237">
    <property type="entry name" value="GPCRRHODOPSN"/>
</dbReference>
<evidence type="ECO:0000256" key="8">
    <source>
        <dbReference type="ARBA" id="ARBA00023136"/>
    </source>
</evidence>
<dbReference type="KEGG" id="epa:114575277"/>
<name>A0A913YKR7_EXADI</name>
<evidence type="ECO:0000313" key="14">
    <source>
        <dbReference type="EnsemblMetazoa" id="XP_028515623.1"/>
    </source>
</evidence>
<dbReference type="Gene3D" id="1.20.1070.10">
    <property type="entry name" value="Rhodopsin 7-helix transmembrane proteins"/>
    <property type="match status" value="1"/>
</dbReference>
<evidence type="ECO:0000259" key="13">
    <source>
        <dbReference type="PROSITE" id="PS50262"/>
    </source>
</evidence>
<dbReference type="Pfam" id="PF13855">
    <property type="entry name" value="LRR_8"/>
    <property type="match status" value="1"/>
</dbReference>
<evidence type="ECO:0000256" key="10">
    <source>
        <dbReference type="ARBA" id="ARBA00023224"/>
    </source>
</evidence>
<keyword evidence="12" id="KW-0732">Signal</keyword>
<feature type="transmembrane region" description="Helical" evidence="11">
    <location>
        <begin position="423"/>
        <end position="449"/>
    </location>
</feature>
<dbReference type="InterPro" id="IPR001611">
    <property type="entry name" value="Leu-rich_rpt"/>
</dbReference>
<feature type="transmembrane region" description="Helical" evidence="11">
    <location>
        <begin position="379"/>
        <end position="403"/>
    </location>
</feature>
<dbReference type="InterPro" id="IPR017452">
    <property type="entry name" value="GPCR_Rhodpsn_7TM"/>
</dbReference>
<keyword evidence="6 11" id="KW-1133">Transmembrane helix</keyword>
<reference evidence="14" key="1">
    <citation type="submission" date="2022-11" db="UniProtKB">
        <authorList>
            <consortium name="EnsemblMetazoa"/>
        </authorList>
    </citation>
    <scope>IDENTIFICATION</scope>
</reference>
<dbReference type="GO" id="GO:0007189">
    <property type="term" value="P:adenylate cyclase-activating G protein-coupled receptor signaling pathway"/>
    <property type="evidence" value="ECO:0007669"/>
    <property type="project" value="TreeGrafter"/>
</dbReference>
<dbReference type="InterPro" id="IPR032675">
    <property type="entry name" value="LRR_dom_sf"/>
</dbReference>
<dbReference type="Pfam" id="PF00001">
    <property type="entry name" value="7tm_1"/>
    <property type="match status" value="1"/>
</dbReference>
<keyword evidence="15" id="KW-1185">Reference proteome</keyword>
<dbReference type="SMART" id="SM00369">
    <property type="entry name" value="LRR_TYP"/>
    <property type="match status" value="3"/>
</dbReference>
<feature type="transmembrane region" description="Helical" evidence="11">
    <location>
        <begin position="340"/>
        <end position="359"/>
    </location>
</feature>
<evidence type="ECO:0000256" key="9">
    <source>
        <dbReference type="ARBA" id="ARBA00023170"/>
    </source>
</evidence>
<dbReference type="PROSITE" id="PS50262">
    <property type="entry name" value="G_PROTEIN_RECEP_F1_2"/>
    <property type="match status" value="1"/>
</dbReference>
<dbReference type="InterPro" id="IPR003591">
    <property type="entry name" value="Leu-rich_rpt_typical-subtyp"/>
</dbReference>
<dbReference type="GO" id="GO:0008528">
    <property type="term" value="F:G protein-coupled peptide receptor activity"/>
    <property type="evidence" value="ECO:0007669"/>
    <property type="project" value="TreeGrafter"/>
</dbReference>
<keyword evidence="9" id="KW-0675">Receptor</keyword>
<feature type="transmembrane region" description="Helical" evidence="11">
    <location>
        <begin position="297"/>
        <end position="320"/>
    </location>
</feature>
<dbReference type="GO" id="GO:0005886">
    <property type="term" value="C:plasma membrane"/>
    <property type="evidence" value="ECO:0007669"/>
    <property type="project" value="UniProtKB-SubCell"/>
</dbReference>